<dbReference type="RefSeq" id="WP_388634012.1">
    <property type="nucleotide sequence ID" value="NZ_JBIAUT010000018.1"/>
</dbReference>
<reference evidence="2 3" key="1">
    <citation type="submission" date="2024-10" db="EMBL/GenBank/DDBJ databases">
        <title>The Natural Products Discovery Center: Release of the First 8490 Sequenced Strains for Exploring Actinobacteria Biosynthetic Diversity.</title>
        <authorList>
            <person name="Kalkreuter E."/>
            <person name="Kautsar S.A."/>
            <person name="Yang D."/>
            <person name="Bader C.D."/>
            <person name="Teijaro C.N."/>
            <person name="Fluegel L."/>
            <person name="Davis C.M."/>
            <person name="Simpson J.R."/>
            <person name="Lauterbach L."/>
            <person name="Steele A.D."/>
            <person name="Gui C."/>
            <person name="Meng S."/>
            <person name="Li G."/>
            <person name="Viehrig K."/>
            <person name="Ye F."/>
            <person name="Su P."/>
            <person name="Kiefer A.F."/>
            <person name="Nichols A."/>
            <person name="Cepeda A.J."/>
            <person name="Yan W."/>
            <person name="Fan B."/>
            <person name="Jiang Y."/>
            <person name="Adhikari A."/>
            <person name="Zheng C.-J."/>
            <person name="Schuster L."/>
            <person name="Cowan T.M."/>
            <person name="Smanski M.J."/>
            <person name="Chevrette M.G."/>
            <person name="De Carvalho L.P.S."/>
            <person name="Shen B."/>
        </authorList>
    </citation>
    <scope>NUCLEOTIDE SEQUENCE [LARGE SCALE GENOMIC DNA]</scope>
    <source>
        <strain evidence="2 3">NPDC001650</strain>
    </source>
</reference>
<organism evidence="2 3">
    <name type="scientific">Streptomyces nondiastaticus</name>
    <dbReference type="NCBI Taxonomy" id="3154512"/>
    <lineage>
        <taxon>Bacteria</taxon>
        <taxon>Bacillati</taxon>
        <taxon>Actinomycetota</taxon>
        <taxon>Actinomycetes</taxon>
        <taxon>Kitasatosporales</taxon>
        <taxon>Streptomycetaceae</taxon>
        <taxon>Streptomyces</taxon>
    </lineage>
</organism>
<feature type="region of interest" description="Disordered" evidence="1">
    <location>
        <begin position="84"/>
        <end position="162"/>
    </location>
</feature>
<dbReference type="InterPro" id="IPR046195">
    <property type="entry name" value="DUF6227"/>
</dbReference>
<dbReference type="Proteomes" id="UP001602123">
    <property type="component" value="Unassembled WGS sequence"/>
</dbReference>
<protein>
    <submittedName>
        <fullName evidence="2">DUF6227 family protein</fullName>
    </submittedName>
</protein>
<evidence type="ECO:0000313" key="3">
    <source>
        <dbReference type="Proteomes" id="UP001602123"/>
    </source>
</evidence>
<dbReference type="Pfam" id="PF19738">
    <property type="entry name" value="DUF6227"/>
    <property type="match status" value="1"/>
</dbReference>
<keyword evidence="3" id="KW-1185">Reference proteome</keyword>
<sequence length="413" mass="44181">MPSDVIGRHQDLLRLRLIESARSRCPATPSPGPCPPGGARAAHAPPSEPPLDAPRVPGPPCTQFLETPHPPCVRAATVSARGGCGEGREVGGMENSRAGGSGSGSERGERGDQFPACRAHRGRTERGEVPAGPAGAGAGASGAAEAPGTPGTAGAPGAAGAETTPAEHVAALLKRAQNGFEIGEPVLARLRTALMHQAELRSYRQRNDEHRPLRCNSYRHVFLLADGSSLLLFELEHDTGPEDAFVYELYADEDALDRAEQRVHERIGGGIGPGSEGDELPAWLAEELLLAMGPVQPRREYVADASPDHARRLLRRAENEDGPGEVVRELLQGALGHHIALITKPRRRGAGRDATWCRFYEHAFLLEGGGELSLWELEHNMNRDGRLVCEVYLDETEAEVAADRHARAQGVEL</sequence>
<feature type="region of interest" description="Disordered" evidence="1">
    <location>
        <begin position="23"/>
        <end position="69"/>
    </location>
</feature>
<proteinExistence type="predicted"/>
<gene>
    <name evidence="2" type="ORF">ACFYZM_32340</name>
</gene>
<name>A0ABW6U812_9ACTN</name>
<evidence type="ECO:0000256" key="1">
    <source>
        <dbReference type="SAM" id="MobiDB-lite"/>
    </source>
</evidence>
<accession>A0ABW6U812</accession>
<feature type="compositionally biased region" description="Pro residues" evidence="1">
    <location>
        <begin position="46"/>
        <end position="60"/>
    </location>
</feature>
<dbReference type="EMBL" id="JBIAUT010000018">
    <property type="protein sequence ID" value="MFF4220938.1"/>
    <property type="molecule type" value="Genomic_DNA"/>
</dbReference>
<evidence type="ECO:0000313" key="2">
    <source>
        <dbReference type="EMBL" id="MFF4220938.1"/>
    </source>
</evidence>
<feature type="compositionally biased region" description="Low complexity" evidence="1">
    <location>
        <begin position="141"/>
        <end position="162"/>
    </location>
</feature>
<comment type="caution">
    <text evidence="2">The sequence shown here is derived from an EMBL/GenBank/DDBJ whole genome shotgun (WGS) entry which is preliminary data.</text>
</comment>